<keyword evidence="4 7" id="KW-0812">Transmembrane</keyword>
<comment type="function">
    <text evidence="7">Catalyzes the transfer of the diacylglyceryl group from phosphatidylglycerol to the sulfhydryl group of the N-terminal cysteine of a prolipoprotein, the first step in the formation of mature lipoproteins.</text>
</comment>
<evidence type="ECO:0000256" key="5">
    <source>
        <dbReference type="ARBA" id="ARBA00022989"/>
    </source>
</evidence>
<sequence>MSVQPLIHPQFDPIALSLGPLHIRWYGLMYLLAFLLFVMLGRHRIRTRPDLGWNRTELDDLLFYGMLGVILGGRLGYILFYKASFYLSHPLEILKVWEGGMAFHGGLLGVLFALWFFGRKTGRHFLQVGDFVAPLVPTGLAAGRIGNFINGELWGRVTTPDVPWAMLFPQAWQVDAKLLADNPALQGSAVQYLDPVSHQLLVGLPRHASQLYQFALEGLTLFVILWLFSRKPRPTGAVSGLFLIGYGSFRFIAEFAREPDDFLGLLAGHLSMGQWLSLPMVLAGVAMMVWAYRREAAPRA</sequence>
<evidence type="ECO:0000256" key="7">
    <source>
        <dbReference type="HAMAP-Rule" id="MF_01147"/>
    </source>
</evidence>
<accession>A0ABV2CSP8</accession>
<evidence type="ECO:0000313" key="8">
    <source>
        <dbReference type="EMBL" id="MET1490950.1"/>
    </source>
</evidence>
<keyword evidence="9" id="KW-1185">Reference proteome</keyword>
<evidence type="ECO:0000256" key="1">
    <source>
        <dbReference type="ARBA" id="ARBA00007150"/>
    </source>
</evidence>
<proteinExistence type="inferred from homology"/>
<feature type="transmembrane region" description="Helical" evidence="7">
    <location>
        <begin position="61"/>
        <end position="81"/>
    </location>
</feature>
<dbReference type="GO" id="GO:0008961">
    <property type="term" value="F:phosphatidylglycerol-prolipoprotein diacylglyceryl transferase activity"/>
    <property type="evidence" value="ECO:0007669"/>
    <property type="project" value="UniProtKB-EC"/>
</dbReference>
<comment type="similarity">
    <text evidence="1 7">Belongs to the Lgt family.</text>
</comment>
<dbReference type="InterPro" id="IPR001640">
    <property type="entry name" value="Lgt"/>
</dbReference>
<feature type="transmembrane region" description="Helical" evidence="7">
    <location>
        <begin position="23"/>
        <end position="40"/>
    </location>
</feature>
<reference evidence="8 9" key="1">
    <citation type="submission" date="2024-07" db="EMBL/GenBank/DDBJ databases">
        <title>Uliginosibacterium paludis KCTC:42655.</title>
        <authorList>
            <person name="Kim M.K."/>
        </authorList>
    </citation>
    <scope>NUCLEOTIDE SEQUENCE [LARGE SCALE GENOMIC DNA]</scope>
    <source>
        <strain evidence="8 9">KCTC 42655</strain>
    </source>
</reference>
<comment type="pathway">
    <text evidence="7">Protein modification; lipoprotein biosynthesis (diacylglyceryl transfer).</text>
</comment>
<dbReference type="Pfam" id="PF01790">
    <property type="entry name" value="LGT"/>
    <property type="match status" value="1"/>
</dbReference>
<feature type="transmembrane region" description="Helical" evidence="7">
    <location>
        <begin position="125"/>
        <end position="145"/>
    </location>
</feature>
<evidence type="ECO:0000256" key="3">
    <source>
        <dbReference type="ARBA" id="ARBA00022679"/>
    </source>
</evidence>
<dbReference type="NCBIfam" id="TIGR00544">
    <property type="entry name" value="lgt"/>
    <property type="match status" value="1"/>
</dbReference>
<dbReference type="RefSeq" id="WP_345924736.1">
    <property type="nucleotide sequence ID" value="NZ_JBDIVF010000002.1"/>
</dbReference>
<dbReference type="HAMAP" id="MF_01147">
    <property type="entry name" value="Lgt"/>
    <property type="match status" value="1"/>
</dbReference>
<keyword evidence="5 7" id="KW-1133">Transmembrane helix</keyword>
<feature type="transmembrane region" description="Helical" evidence="7">
    <location>
        <begin position="211"/>
        <end position="228"/>
    </location>
</feature>
<gene>
    <name evidence="7 8" type="primary">lgt</name>
    <name evidence="8" type="ORF">ABVT11_14020</name>
</gene>
<dbReference type="EMBL" id="JBEWLZ010000008">
    <property type="protein sequence ID" value="MET1490950.1"/>
    <property type="molecule type" value="Genomic_DNA"/>
</dbReference>
<feature type="transmembrane region" description="Helical" evidence="7">
    <location>
        <begin position="235"/>
        <end position="253"/>
    </location>
</feature>
<feature type="transmembrane region" description="Helical" evidence="7">
    <location>
        <begin position="101"/>
        <end position="118"/>
    </location>
</feature>
<organism evidence="8 9">
    <name type="scientific">Uliginosibacterium paludis</name>
    <dbReference type="NCBI Taxonomy" id="1615952"/>
    <lineage>
        <taxon>Bacteria</taxon>
        <taxon>Pseudomonadati</taxon>
        <taxon>Pseudomonadota</taxon>
        <taxon>Betaproteobacteria</taxon>
        <taxon>Rhodocyclales</taxon>
        <taxon>Zoogloeaceae</taxon>
        <taxon>Uliginosibacterium</taxon>
    </lineage>
</organism>
<evidence type="ECO:0000256" key="6">
    <source>
        <dbReference type="ARBA" id="ARBA00023136"/>
    </source>
</evidence>
<dbReference type="PANTHER" id="PTHR30589">
    <property type="entry name" value="PROLIPOPROTEIN DIACYLGLYCERYL TRANSFERASE"/>
    <property type="match status" value="1"/>
</dbReference>
<protein>
    <recommendedName>
        <fullName evidence="7">Phosphatidylglycerol--prolipoprotein diacylglyceryl transferase</fullName>
        <ecNumber evidence="7">2.5.1.145</ecNumber>
    </recommendedName>
</protein>
<dbReference type="PANTHER" id="PTHR30589:SF0">
    <property type="entry name" value="PHOSPHATIDYLGLYCEROL--PROLIPOPROTEIN DIACYLGLYCERYL TRANSFERASE"/>
    <property type="match status" value="1"/>
</dbReference>
<dbReference type="PROSITE" id="PS01311">
    <property type="entry name" value="LGT"/>
    <property type="match status" value="1"/>
</dbReference>
<keyword evidence="3 7" id="KW-0808">Transferase</keyword>
<name>A0ABV2CSP8_9RHOO</name>
<comment type="subcellular location">
    <subcellularLocation>
        <location evidence="7">Cell membrane</location>
        <topology evidence="7">Multi-pass membrane protein</topology>
    </subcellularLocation>
</comment>
<feature type="transmembrane region" description="Helical" evidence="7">
    <location>
        <begin position="273"/>
        <end position="292"/>
    </location>
</feature>
<evidence type="ECO:0000256" key="4">
    <source>
        <dbReference type="ARBA" id="ARBA00022692"/>
    </source>
</evidence>
<keyword evidence="2 7" id="KW-1003">Cell membrane</keyword>
<evidence type="ECO:0000313" key="9">
    <source>
        <dbReference type="Proteomes" id="UP001548590"/>
    </source>
</evidence>
<dbReference type="EC" id="2.5.1.145" evidence="7"/>
<dbReference type="Proteomes" id="UP001548590">
    <property type="component" value="Unassembled WGS sequence"/>
</dbReference>
<comment type="catalytic activity">
    <reaction evidence="7">
        <text>L-cysteinyl-[prolipoprotein] + a 1,2-diacyl-sn-glycero-3-phospho-(1'-sn-glycerol) = an S-1,2-diacyl-sn-glyceryl-L-cysteinyl-[prolipoprotein] + sn-glycerol 1-phosphate + H(+)</text>
        <dbReference type="Rhea" id="RHEA:56712"/>
        <dbReference type="Rhea" id="RHEA-COMP:14679"/>
        <dbReference type="Rhea" id="RHEA-COMP:14680"/>
        <dbReference type="ChEBI" id="CHEBI:15378"/>
        <dbReference type="ChEBI" id="CHEBI:29950"/>
        <dbReference type="ChEBI" id="CHEBI:57685"/>
        <dbReference type="ChEBI" id="CHEBI:64716"/>
        <dbReference type="ChEBI" id="CHEBI:140658"/>
        <dbReference type="EC" id="2.5.1.145"/>
    </reaction>
</comment>
<evidence type="ECO:0000256" key="2">
    <source>
        <dbReference type="ARBA" id="ARBA00022475"/>
    </source>
</evidence>
<feature type="binding site" evidence="7">
    <location>
        <position position="144"/>
    </location>
    <ligand>
        <name>a 1,2-diacyl-sn-glycero-3-phospho-(1'-sn-glycerol)</name>
        <dbReference type="ChEBI" id="CHEBI:64716"/>
    </ligand>
</feature>
<keyword evidence="6 7" id="KW-0472">Membrane</keyword>
<comment type="caution">
    <text evidence="8">The sequence shown here is derived from an EMBL/GenBank/DDBJ whole genome shotgun (WGS) entry which is preliminary data.</text>
</comment>